<evidence type="ECO:0000313" key="4">
    <source>
        <dbReference type="Proteomes" id="UP000466586"/>
    </source>
</evidence>
<dbReference type="EMBL" id="WVHT01000002">
    <property type="protein sequence ID" value="MXV50389.1"/>
    <property type="molecule type" value="Genomic_DNA"/>
</dbReference>
<feature type="chain" id="PRO_5029603176" description="Cell wall anchor protein" evidence="2">
    <location>
        <begin position="20"/>
        <end position="319"/>
    </location>
</feature>
<dbReference type="RefSeq" id="WP_160843566.1">
    <property type="nucleotide sequence ID" value="NZ_WVHT01000002.1"/>
</dbReference>
<evidence type="ECO:0000256" key="1">
    <source>
        <dbReference type="SAM" id="Coils"/>
    </source>
</evidence>
<protein>
    <recommendedName>
        <fullName evidence="5">Cell wall anchor protein</fullName>
    </recommendedName>
</protein>
<sequence length="319" mass="34635">MKRTLIFSLLLASGRLAFGQDAVYNRISISDLEKSGGAATVYGWGNAASNLLDPRPYYSPGAPPFMINHHTGLTLSAHSLYGGIRFYNQGYPGAYDAATGANFVMSITDGRVGIGTTTPTIKLHVVGQGTTARFESSAGGAAIQIANTGNGRTWAIGDYVEIPGSFSIGYNMTNSRSGILIDGDGNIGIGTQSPDAKLAVSGRVHAQEVKVDANVPAPDYVFDKDYSLGSLTELHNYIREHRHLPEIPSAGEMAEKGLELGDMNLRLLKKIEELTLYIIELDKDKRETEDRNQKRLLELTQVVETLQQEVGELKKQFVK</sequence>
<evidence type="ECO:0008006" key="5">
    <source>
        <dbReference type="Google" id="ProtNLM"/>
    </source>
</evidence>
<feature type="coiled-coil region" evidence="1">
    <location>
        <begin position="289"/>
        <end position="316"/>
    </location>
</feature>
<dbReference type="Proteomes" id="UP000466586">
    <property type="component" value="Unassembled WGS sequence"/>
</dbReference>
<keyword evidence="1" id="KW-0175">Coiled coil</keyword>
<comment type="caution">
    <text evidence="3">The sequence shown here is derived from an EMBL/GenBank/DDBJ whole genome shotgun (WGS) entry which is preliminary data.</text>
</comment>
<feature type="signal peptide" evidence="2">
    <location>
        <begin position="1"/>
        <end position="19"/>
    </location>
</feature>
<keyword evidence="2" id="KW-0732">Signal</keyword>
<reference evidence="3 4" key="1">
    <citation type="submission" date="2019-11" db="EMBL/GenBank/DDBJ databases">
        <title>Pedobacter sp. HMF7647 Genome sequencing and assembly.</title>
        <authorList>
            <person name="Kang H."/>
            <person name="Kim H."/>
            <person name="Joh K."/>
        </authorList>
    </citation>
    <scope>NUCLEOTIDE SEQUENCE [LARGE SCALE GENOMIC DNA]</scope>
    <source>
        <strain evidence="3 4">HMF7647</strain>
    </source>
</reference>
<proteinExistence type="predicted"/>
<gene>
    <name evidence="3" type="ORF">GS399_05340</name>
</gene>
<evidence type="ECO:0000256" key="2">
    <source>
        <dbReference type="SAM" id="SignalP"/>
    </source>
</evidence>
<organism evidence="3 4">
    <name type="scientific">Hufsiella arboris</name>
    <dbReference type="NCBI Taxonomy" id="2695275"/>
    <lineage>
        <taxon>Bacteria</taxon>
        <taxon>Pseudomonadati</taxon>
        <taxon>Bacteroidota</taxon>
        <taxon>Sphingobacteriia</taxon>
        <taxon>Sphingobacteriales</taxon>
        <taxon>Sphingobacteriaceae</taxon>
        <taxon>Hufsiella</taxon>
    </lineage>
</organism>
<accession>A0A7K1Y8I2</accession>
<dbReference type="AlphaFoldDB" id="A0A7K1Y8I2"/>
<name>A0A7K1Y8I2_9SPHI</name>
<keyword evidence="4" id="KW-1185">Reference proteome</keyword>
<evidence type="ECO:0000313" key="3">
    <source>
        <dbReference type="EMBL" id="MXV50389.1"/>
    </source>
</evidence>